<proteinExistence type="predicted"/>
<dbReference type="PANTHER" id="PTHR43404:SF2">
    <property type="entry name" value="LIPOPOLYSACCHARIDE CHOLINEPHOSPHOTRANSFERASE LICD"/>
    <property type="match status" value="1"/>
</dbReference>
<organism evidence="2 3">
    <name type="scientific">Loigolactobacillus binensis</name>
    <dbReference type="NCBI Taxonomy" id="2559922"/>
    <lineage>
        <taxon>Bacteria</taxon>
        <taxon>Bacillati</taxon>
        <taxon>Bacillota</taxon>
        <taxon>Bacilli</taxon>
        <taxon>Lactobacillales</taxon>
        <taxon>Lactobacillaceae</taxon>
        <taxon>Loigolactobacillus</taxon>
    </lineage>
</organism>
<evidence type="ECO:0000313" key="2">
    <source>
        <dbReference type="EMBL" id="MFD0898406.1"/>
    </source>
</evidence>
<keyword evidence="2" id="KW-0808">Transferase</keyword>
<keyword evidence="3" id="KW-1185">Reference proteome</keyword>
<evidence type="ECO:0000259" key="1">
    <source>
        <dbReference type="Pfam" id="PF04991"/>
    </source>
</evidence>
<dbReference type="InterPro" id="IPR007074">
    <property type="entry name" value="LicD/FKTN/FKRP_NTP_transf"/>
</dbReference>
<dbReference type="Pfam" id="PF04991">
    <property type="entry name" value="LicD"/>
    <property type="match status" value="1"/>
</dbReference>
<dbReference type="PANTHER" id="PTHR43404">
    <property type="entry name" value="LIPOPOLYSACCHARIDE CHOLINEPHOSPHOTRANSFERASE LICD"/>
    <property type="match status" value="1"/>
</dbReference>
<dbReference type="RefSeq" id="WP_137638698.1">
    <property type="nucleotide sequence ID" value="NZ_BJDN01000035.1"/>
</dbReference>
<gene>
    <name evidence="2" type="ORF">ACFQZ7_11825</name>
</gene>
<reference evidence="3" key="1">
    <citation type="journal article" date="2019" name="Int. J. Syst. Evol. Microbiol.">
        <title>The Global Catalogue of Microorganisms (GCM) 10K type strain sequencing project: providing services to taxonomists for standard genome sequencing and annotation.</title>
        <authorList>
            <consortium name="The Broad Institute Genomics Platform"/>
            <consortium name="The Broad Institute Genome Sequencing Center for Infectious Disease"/>
            <person name="Wu L."/>
            <person name="Ma J."/>
        </authorList>
    </citation>
    <scope>NUCLEOTIDE SEQUENCE [LARGE SCALE GENOMIC DNA]</scope>
    <source>
        <strain evidence="3">CCM 8925</strain>
    </source>
</reference>
<dbReference type="GO" id="GO:0016740">
    <property type="term" value="F:transferase activity"/>
    <property type="evidence" value="ECO:0007669"/>
    <property type="project" value="UniProtKB-KW"/>
</dbReference>
<dbReference type="InterPro" id="IPR052942">
    <property type="entry name" value="LPS_cholinephosphotransferase"/>
</dbReference>
<protein>
    <submittedName>
        <fullName evidence="2">Phosphorylcholine transferase LicD</fullName>
    </submittedName>
</protein>
<sequence length="292" mass="33975">MDLKLLQQHEMNLLQQIVRICDTAHIDYWLTGGSMLGAVKYKGMIPWDDDIDVSMKRADYDRFIVAANSHFQSNDRYDVISDLTDHDYGITWAKIVDNQTRIKEDFSFSSKTVFVDIIPLDNVADKPLTRFWDKNIFHIVDQLVKERYSDGDHRGVMKVFFDLAHTMTKNMSLAQLKRLRYRIMTRHNDTSTTKLMNYASWYAFGREWVHAAEVKKLQAVPFNDTKIKIPAGAAAILKRMYGDIHRTPSAAEQQSKHIQAFKVVPIDKKTAHRSLPIDNYFETQHLDTFARE</sequence>
<dbReference type="Proteomes" id="UP001597104">
    <property type="component" value="Unassembled WGS sequence"/>
</dbReference>
<dbReference type="EMBL" id="JBHTIO010000054">
    <property type="protein sequence ID" value="MFD0898406.1"/>
    <property type="molecule type" value="Genomic_DNA"/>
</dbReference>
<name>A0ABW3EDL9_9LACO</name>
<accession>A0ABW3EDL9</accession>
<feature type="domain" description="LicD/FKTN/FKRP nucleotidyltransferase" evidence="1">
    <location>
        <begin position="21"/>
        <end position="242"/>
    </location>
</feature>
<evidence type="ECO:0000313" key="3">
    <source>
        <dbReference type="Proteomes" id="UP001597104"/>
    </source>
</evidence>
<comment type="caution">
    <text evidence="2">The sequence shown here is derived from an EMBL/GenBank/DDBJ whole genome shotgun (WGS) entry which is preliminary data.</text>
</comment>